<protein>
    <recommendedName>
        <fullName evidence="2">histidine kinase</fullName>
        <ecNumber evidence="2">2.7.13.3</ecNumber>
    </recommendedName>
</protein>
<accession>A0ABW7HEV1</accession>
<feature type="transmembrane region" description="Helical" evidence="3">
    <location>
        <begin position="68"/>
        <end position="86"/>
    </location>
</feature>
<evidence type="ECO:0000259" key="4">
    <source>
        <dbReference type="PROSITE" id="PS50109"/>
    </source>
</evidence>
<evidence type="ECO:0000313" key="5">
    <source>
        <dbReference type="EMBL" id="MFG6488458.1"/>
    </source>
</evidence>
<evidence type="ECO:0000256" key="1">
    <source>
        <dbReference type="ARBA" id="ARBA00000085"/>
    </source>
</evidence>
<dbReference type="InterPro" id="IPR005467">
    <property type="entry name" value="His_kinase_dom"/>
</dbReference>
<dbReference type="Gene3D" id="3.30.565.10">
    <property type="entry name" value="Histidine kinase-like ATPase, C-terminal domain"/>
    <property type="match status" value="1"/>
</dbReference>
<dbReference type="PROSITE" id="PS50109">
    <property type="entry name" value="HIS_KIN"/>
    <property type="match status" value="1"/>
</dbReference>
<keyword evidence="6" id="KW-1185">Reference proteome</keyword>
<dbReference type="InterPro" id="IPR050640">
    <property type="entry name" value="Bact_2-comp_sensor_kinase"/>
</dbReference>
<dbReference type="InterPro" id="IPR010559">
    <property type="entry name" value="Sig_transdc_His_kin_internal"/>
</dbReference>
<dbReference type="PRINTS" id="PR00344">
    <property type="entry name" value="BCTRLSENSOR"/>
</dbReference>
<name>A0ABW7HEV1_9BURK</name>
<dbReference type="PANTHER" id="PTHR34220">
    <property type="entry name" value="SENSOR HISTIDINE KINASE YPDA"/>
    <property type="match status" value="1"/>
</dbReference>
<keyword evidence="5" id="KW-0418">Kinase</keyword>
<comment type="caution">
    <text evidence="5">The sequence shown here is derived from an EMBL/GenBank/DDBJ whole genome shotgun (WGS) entry which is preliminary data.</text>
</comment>
<evidence type="ECO:0000313" key="6">
    <source>
        <dbReference type="Proteomes" id="UP001606134"/>
    </source>
</evidence>
<dbReference type="InterPro" id="IPR004358">
    <property type="entry name" value="Sig_transdc_His_kin-like_C"/>
</dbReference>
<dbReference type="Proteomes" id="UP001606134">
    <property type="component" value="Unassembled WGS sequence"/>
</dbReference>
<dbReference type="InterPro" id="IPR003594">
    <property type="entry name" value="HATPase_dom"/>
</dbReference>
<feature type="transmembrane region" description="Helical" evidence="3">
    <location>
        <begin position="98"/>
        <end position="118"/>
    </location>
</feature>
<proteinExistence type="predicted"/>
<dbReference type="GO" id="GO:0004673">
    <property type="term" value="F:protein histidine kinase activity"/>
    <property type="evidence" value="ECO:0007669"/>
    <property type="project" value="UniProtKB-EC"/>
</dbReference>
<keyword evidence="3" id="KW-1133">Transmembrane helix</keyword>
<feature type="transmembrane region" description="Helical" evidence="3">
    <location>
        <begin position="44"/>
        <end position="61"/>
    </location>
</feature>
<keyword evidence="5" id="KW-0808">Transferase</keyword>
<feature type="transmembrane region" description="Helical" evidence="3">
    <location>
        <begin position="20"/>
        <end position="38"/>
    </location>
</feature>
<feature type="domain" description="Histidine kinase" evidence="4">
    <location>
        <begin position="252"/>
        <end position="348"/>
    </location>
</feature>
<dbReference type="Pfam" id="PF06580">
    <property type="entry name" value="His_kinase"/>
    <property type="match status" value="1"/>
</dbReference>
<dbReference type="PANTHER" id="PTHR34220:SF9">
    <property type="entry name" value="SIGNAL TRANSDUCTION HISTIDINE KINASE INTERNAL REGION DOMAIN-CONTAINING PROTEIN"/>
    <property type="match status" value="1"/>
</dbReference>
<dbReference type="InterPro" id="IPR036890">
    <property type="entry name" value="HATPase_C_sf"/>
</dbReference>
<dbReference type="SMART" id="SM00387">
    <property type="entry name" value="HATPase_c"/>
    <property type="match status" value="1"/>
</dbReference>
<keyword evidence="3" id="KW-0472">Membrane</keyword>
<evidence type="ECO:0000256" key="2">
    <source>
        <dbReference type="ARBA" id="ARBA00012438"/>
    </source>
</evidence>
<organism evidence="5 6">
    <name type="scientific">Pelomonas candidula</name>
    <dbReference type="NCBI Taxonomy" id="3299025"/>
    <lineage>
        <taxon>Bacteria</taxon>
        <taxon>Pseudomonadati</taxon>
        <taxon>Pseudomonadota</taxon>
        <taxon>Betaproteobacteria</taxon>
        <taxon>Burkholderiales</taxon>
        <taxon>Sphaerotilaceae</taxon>
        <taxon>Roseateles</taxon>
    </lineage>
</organism>
<dbReference type="SUPFAM" id="SSF55874">
    <property type="entry name" value="ATPase domain of HSP90 chaperone/DNA topoisomerase II/histidine kinase"/>
    <property type="match status" value="1"/>
</dbReference>
<dbReference type="Pfam" id="PF02518">
    <property type="entry name" value="HATPase_c"/>
    <property type="match status" value="1"/>
</dbReference>
<comment type="catalytic activity">
    <reaction evidence="1">
        <text>ATP + protein L-histidine = ADP + protein N-phospho-L-histidine.</text>
        <dbReference type="EC" id="2.7.13.3"/>
    </reaction>
</comment>
<dbReference type="RefSeq" id="WP_394413385.1">
    <property type="nucleotide sequence ID" value="NZ_JBIGIC010000008.1"/>
</dbReference>
<evidence type="ECO:0000256" key="3">
    <source>
        <dbReference type="SAM" id="Phobius"/>
    </source>
</evidence>
<dbReference type="EC" id="2.7.13.3" evidence="2"/>
<keyword evidence="3" id="KW-0812">Transmembrane</keyword>
<dbReference type="EMBL" id="JBIGIC010000008">
    <property type="protein sequence ID" value="MFG6488458.1"/>
    <property type="molecule type" value="Genomic_DNA"/>
</dbReference>
<sequence>MTAKMPAPQHAAVRPPLRRALVPALLFWAAWAVLSWQWPHARWVQVSAHLWLAYSTGWLALPSRWWGLAVPLACAAGALLGAGFSPDVTLASWLPPQGPAAVLRAALPAFAFALLMHLPLRWWRWRDEQAVALRLAQAEHTAAMAELSRQVSLTELKALQAQVEPHFLFNALASLQQLIRSQPATAERFLGELHDYLRLALPSLREPLSTASREFELARAYLTVMATRLGSRLHFNLHAPPDCVDHPLPPLMLLTLVENAVRHGIEPKPQGGCIELEARRDGERFVLEVRDDGVGLQAESTPPRPGQGLGLANVRDRLAGLYGQAARLGVQQRAGGGVCARIELPWSPAQTS</sequence>
<reference evidence="5 6" key="1">
    <citation type="submission" date="2024-08" db="EMBL/GenBank/DDBJ databases">
        <authorList>
            <person name="Lu H."/>
        </authorList>
    </citation>
    <scope>NUCLEOTIDE SEQUENCE [LARGE SCALE GENOMIC DNA]</scope>
    <source>
        <strain evidence="5 6">BYS78W</strain>
    </source>
</reference>
<gene>
    <name evidence="5" type="ORF">ACG04R_17360</name>
</gene>